<protein>
    <recommendedName>
        <fullName evidence="3">tRNA dimethylallyltransferase</fullName>
        <ecNumber evidence="3">2.5.1.75</ecNumber>
    </recommendedName>
</protein>
<gene>
    <name evidence="11" type="ORF">DUNSADRAFT_7231</name>
</gene>
<evidence type="ECO:0000256" key="3">
    <source>
        <dbReference type="ARBA" id="ARBA00012665"/>
    </source>
</evidence>
<feature type="compositionally biased region" description="Basic residues" evidence="10">
    <location>
        <begin position="427"/>
        <end position="442"/>
    </location>
</feature>
<dbReference type="Pfam" id="PF01715">
    <property type="entry name" value="IPPT"/>
    <property type="match status" value="1"/>
</dbReference>
<dbReference type="SUPFAM" id="SSF52540">
    <property type="entry name" value="P-loop containing nucleoside triphosphate hydrolases"/>
    <property type="match status" value="1"/>
</dbReference>
<evidence type="ECO:0000256" key="9">
    <source>
        <dbReference type="ARBA" id="ARBA00049563"/>
    </source>
</evidence>
<reference evidence="11" key="1">
    <citation type="submission" date="2017-08" db="EMBL/GenBank/DDBJ databases">
        <authorList>
            <person name="Polle J.E."/>
            <person name="Barry K."/>
            <person name="Cushman J."/>
            <person name="Schmutz J."/>
            <person name="Tran D."/>
            <person name="Hathwaick L.T."/>
            <person name="Yim W.C."/>
            <person name="Jenkins J."/>
            <person name="Mckie-Krisberg Z.M."/>
            <person name="Prochnik S."/>
            <person name="Lindquist E."/>
            <person name="Dockter R.B."/>
            <person name="Adam C."/>
            <person name="Molina H."/>
            <person name="Bunkerborg J."/>
            <person name="Jin E."/>
            <person name="Buchheim M."/>
            <person name="Magnuson J."/>
        </authorList>
    </citation>
    <scope>NUCLEOTIDE SEQUENCE</scope>
    <source>
        <strain evidence="11">CCAP 19/18</strain>
    </source>
</reference>
<dbReference type="InterPro" id="IPR018022">
    <property type="entry name" value="IPT"/>
</dbReference>
<dbReference type="EMBL" id="MU069700">
    <property type="protein sequence ID" value="KAF5835532.1"/>
    <property type="molecule type" value="Genomic_DNA"/>
</dbReference>
<dbReference type="InterPro" id="IPR039657">
    <property type="entry name" value="Dimethylallyltransferase"/>
</dbReference>
<feature type="region of interest" description="Disordered" evidence="10">
    <location>
        <begin position="423"/>
        <end position="568"/>
    </location>
</feature>
<proteinExistence type="inferred from homology"/>
<evidence type="ECO:0000256" key="10">
    <source>
        <dbReference type="SAM" id="MobiDB-lite"/>
    </source>
</evidence>
<comment type="caution">
    <text evidence="11">The sequence shown here is derived from an EMBL/GenBank/DDBJ whole genome shotgun (WGS) entry which is preliminary data.</text>
</comment>
<dbReference type="PANTHER" id="PTHR11088">
    <property type="entry name" value="TRNA DIMETHYLALLYLTRANSFERASE"/>
    <property type="match status" value="1"/>
</dbReference>
<evidence type="ECO:0000256" key="6">
    <source>
        <dbReference type="ARBA" id="ARBA00022741"/>
    </source>
</evidence>
<feature type="compositionally biased region" description="Polar residues" evidence="10">
    <location>
        <begin position="222"/>
        <end position="231"/>
    </location>
</feature>
<dbReference type="PANTHER" id="PTHR11088:SF60">
    <property type="entry name" value="TRNA DIMETHYLALLYLTRANSFERASE"/>
    <property type="match status" value="1"/>
</dbReference>
<evidence type="ECO:0000256" key="7">
    <source>
        <dbReference type="ARBA" id="ARBA00022840"/>
    </source>
</evidence>
<feature type="region of interest" description="Disordered" evidence="10">
    <location>
        <begin position="621"/>
        <end position="650"/>
    </location>
</feature>
<feature type="compositionally biased region" description="Basic residues" evidence="10">
    <location>
        <begin position="636"/>
        <end position="650"/>
    </location>
</feature>
<keyword evidence="7" id="KW-0067">ATP-binding</keyword>
<keyword evidence="6" id="KW-0547">Nucleotide-binding</keyword>
<feature type="compositionally biased region" description="Basic and acidic residues" evidence="10">
    <location>
        <begin position="621"/>
        <end position="635"/>
    </location>
</feature>
<organism evidence="11 12">
    <name type="scientific">Dunaliella salina</name>
    <name type="common">Green alga</name>
    <name type="synonym">Protococcus salinus</name>
    <dbReference type="NCBI Taxonomy" id="3046"/>
    <lineage>
        <taxon>Eukaryota</taxon>
        <taxon>Viridiplantae</taxon>
        <taxon>Chlorophyta</taxon>
        <taxon>core chlorophytes</taxon>
        <taxon>Chlorophyceae</taxon>
        <taxon>CS clade</taxon>
        <taxon>Chlamydomonadales</taxon>
        <taxon>Dunaliellaceae</taxon>
        <taxon>Dunaliella</taxon>
    </lineage>
</organism>
<feature type="region of interest" description="Disordered" evidence="10">
    <location>
        <begin position="207"/>
        <end position="231"/>
    </location>
</feature>
<keyword evidence="8" id="KW-0460">Magnesium</keyword>
<keyword evidence="4 11" id="KW-0808">Transferase</keyword>
<name>A0ABQ7GLP7_DUNSA</name>
<dbReference type="EC" id="2.5.1.75" evidence="3"/>
<dbReference type="HAMAP" id="MF_00185">
    <property type="entry name" value="IPP_trans"/>
    <property type="match status" value="1"/>
</dbReference>
<accession>A0ABQ7GLP7</accession>
<evidence type="ECO:0000256" key="5">
    <source>
        <dbReference type="ARBA" id="ARBA00022694"/>
    </source>
</evidence>
<evidence type="ECO:0000313" key="11">
    <source>
        <dbReference type="EMBL" id="KAF5835532.1"/>
    </source>
</evidence>
<dbReference type="InterPro" id="IPR027417">
    <property type="entry name" value="P-loop_NTPase"/>
</dbReference>
<comment type="catalytic activity">
    <reaction evidence="9">
        <text>adenosine(37) in tRNA + dimethylallyl diphosphate = N(6)-dimethylallyladenosine(37) in tRNA + diphosphate</text>
        <dbReference type="Rhea" id="RHEA:26482"/>
        <dbReference type="Rhea" id="RHEA-COMP:10162"/>
        <dbReference type="Rhea" id="RHEA-COMP:10375"/>
        <dbReference type="ChEBI" id="CHEBI:33019"/>
        <dbReference type="ChEBI" id="CHEBI:57623"/>
        <dbReference type="ChEBI" id="CHEBI:74411"/>
        <dbReference type="ChEBI" id="CHEBI:74415"/>
        <dbReference type="EC" id="2.5.1.75"/>
    </reaction>
</comment>
<dbReference type="Gene3D" id="3.40.50.300">
    <property type="entry name" value="P-loop containing nucleotide triphosphate hydrolases"/>
    <property type="match status" value="1"/>
</dbReference>
<evidence type="ECO:0000313" key="12">
    <source>
        <dbReference type="Proteomes" id="UP000815325"/>
    </source>
</evidence>
<dbReference type="GO" id="GO:0016740">
    <property type="term" value="F:transferase activity"/>
    <property type="evidence" value="ECO:0007669"/>
    <property type="project" value="UniProtKB-KW"/>
</dbReference>
<evidence type="ECO:0000256" key="1">
    <source>
        <dbReference type="ARBA" id="ARBA00001946"/>
    </source>
</evidence>
<evidence type="ECO:0000256" key="4">
    <source>
        <dbReference type="ARBA" id="ARBA00022679"/>
    </source>
</evidence>
<sequence>MQAKPQVIVITGPTAVGKTGVGLDVALALNGEVISADSVQVYKGLDVGSDKLPVSERKGVPHHLIDVLDVHEDYSAGRFHDEARAVICDVVARGRTPIVVGGTGFYLRFLQEGKPKAGKTTPEVAAAMREAIQKAWQEEALRLGIPGGPDSLSPNQKWDSAVKLLGAWGDEDAMHKIALELNNYYRLERALAVLHLTGRKRAEVDIGAQTQDSTGEEDDCASVSSSDTSQQHTRDFDFRPFFLHRNRELLHRRCNARVVDMVLGLGLLDEAAMLLSKGISSSDGSAAPGSMAGKAVGYRQAIEWMLQMTDAEAVQRDDVVELVEAICTNTHKLVRHQMTWFRDNGTYKWIDMDALDEAAKTGDGQASSKDAAVAIILESVRHPCHEGGCPSDSGRLDKSQVKRLNANRNSFKGAVASALAEVASASKRQKQQLKEGHRRRRQPNGSPPDQPRRLSSEAAQPSRELATPNATAGAASTKGRPAGGSSPGHPIQSEASRELATTKPTAVAAFVKGQPAGGAPPGQPIQGEASRELAARNATAVAASGEGQLAAETEEVEGAKDGNQVRGPDLMAQRSFMGRTAEQLLADIDAVAAHVSRVLLPRLRNNATFLQVQAQARAEQKRAEATQAAKAEERRKHYANKNKQRTQKSK</sequence>
<comment type="cofactor">
    <cofactor evidence="1">
        <name>Mg(2+)</name>
        <dbReference type="ChEBI" id="CHEBI:18420"/>
    </cofactor>
</comment>
<dbReference type="Proteomes" id="UP000815325">
    <property type="component" value="Unassembled WGS sequence"/>
</dbReference>
<evidence type="ECO:0000256" key="2">
    <source>
        <dbReference type="ARBA" id="ARBA00005842"/>
    </source>
</evidence>
<evidence type="ECO:0000256" key="8">
    <source>
        <dbReference type="ARBA" id="ARBA00022842"/>
    </source>
</evidence>
<keyword evidence="12" id="KW-1185">Reference proteome</keyword>
<comment type="similarity">
    <text evidence="2">Belongs to the IPP transferase family.</text>
</comment>
<keyword evidence="5" id="KW-0819">tRNA processing</keyword>